<dbReference type="Gene3D" id="3.40.50.150">
    <property type="entry name" value="Vaccinia Virus protein VP39"/>
    <property type="match status" value="1"/>
</dbReference>
<dbReference type="CDD" id="cd02440">
    <property type="entry name" value="AdoMet_MTases"/>
    <property type="match status" value="1"/>
</dbReference>
<dbReference type="SUPFAM" id="SSF53335">
    <property type="entry name" value="S-adenosyl-L-methionine-dependent methyltransferases"/>
    <property type="match status" value="1"/>
</dbReference>
<name>A0A1M3T8L8_ASPLC</name>
<evidence type="ECO:0000313" key="3">
    <source>
        <dbReference type="Proteomes" id="UP000184063"/>
    </source>
</evidence>
<dbReference type="InterPro" id="IPR029063">
    <property type="entry name" value="SAM-dependent_MTases_sf"/>
</dbReference>
<dbReference type="InterPro" id="IPR013216">
    <property type="entry name" value="Methyltransf_11"/>
</dbReference>
<dbReference type="Pfam" id="PF08241">
    <property type="entry name" value="Methyltransf_11"/>
    <property type="match status" value="1"/>
</dbReference>
<evidence type="ECO:0000313" key="2">
    <source>
        <dbReference type="EMBL" id="OJZ83043.1"/>
    </source>
</evidence>
<accession>A0A1M3T8L8</accession>
<evidence type="ECO:0000259" key="1">
    <source>
        <dbReference type="Pfam" id="PF08241"/>
    </source>
</evidence>
<dbReference type="AlphaFoldDB" id="A0A1M3T8L8"/>
<dbReference type="Proteomes" id="UP000184063">
    <property type="component" value="Unassembled WGS sequence"/>
</dbReference>
<sequence length="393" mass="43639">MDILLSSYLHDEKSRTSIVEPNFQHRLALTQAWDIAQGSRLLDIGCGQGESSLVLALINGSHGQITAIDTAPPDYGGPYTVEQSQKHIQASTLGQRIQFLRTDTAGLLSQPTSTDKYDAAVLCHSLWYFPDGASIAQVFQLLADAKVRYLCLAEYGFRASRPTQVPHILAARAQAQYHSLRKSAATGAREPNVRSALTPEELLDVAHKTGWQEKRSGYIQPDSQLWDGHWEVESYEFCYSGTRTIYSGIGCKGFHPVGDHGCLLGGVGVEVISAMLIRSISQKWLMNPCSLSEHGWYTYHICKLLSHFCILTLLHVNLMIFSSCLKSMGLESPSSMVQGCRPRGFKLFYRADTNHPHKQYTYFQQPSLCALDREENGTSSLVTAPMGSLYEVI</sequence>
<feature type="domain" description="Methyltransferase type 11" evidence="1">
    <location>
        <begin position="42"/>
        <end position="134"/>
    </location>
</feature>
<dbReference type="OrthoDB" id="8300214at2759"/>
<dbReference type="EMBL" id="KV878246">
    <property type="protein sequence ID" value="OJZ83043.1"/>
    <property type="molecule type" value="Genomic_DNA"/>
</dbReference>
<gene>
    <name evidence="2" type="ORF">ASPFODRAFT_83529</name>
</gene>
<protein>
    <recommendedName>
        <fullName evidence="1">Methyltransferase type 11 domain-containing protein</fullName>
    </recommendedName>
</protein>
<proteinExistence type="predicted"/>
<organism evidence="2 3">
    <name type="scientific">Aspergillus luchuensis (strain CBS 106.47)</name>
    <dbReference type="NCBI Taxonomy" id="1137211"/>
    <lineage>
        <taxon>Eukaryota</taxon>
        <taxon>Fungi</taxon>
        <taxon>Dikarya</taxon>
        <taxon>Ascomycota</taxon>
        <taxon>Pezizomycotina</taxon>
        <taxon>Eurotiomycetes</taxon>
        <taxon>Eurotiomycetidae</taxon>
        <taxon>Eurotiales</taxon>
        <taxon>Aspergillaceae</taxon>
        <taxon>Aspergillus</taxon>
        <taxon>Aspergillus subgen. Circumdati</taxon>
    </lineage>
</organism>
<reference evidence="3" key="1">
    <citation type="journal article" date="2017" name="Genome Biol.">
        <title>Comparative genomics reveals high biological diversity and specific adaptations in the industrially and medically important fungal genus Aspergillus.</title>
        <authorList>
            <person name="de Vries R.P."/>
            <person name="Riley R."/>
            <person name="Wiebenga A."/>
            <person name="Aguilar-Osorio G."/>
            <person name="Amillis S."/>
            <person name="Uchima C.A."/>
            <person name="Anderluh G."/>
            <person name="Asadollahi M."/>
            <person name="Askin M."/>
            <person name="Barry K."/>
            <person name="Battaglia E."/>
            <person name="Bayram O."/>
            <person name="Benocci T."/>
            <person name="Braus-Stromeyer S.A."/>
            <person name="Caldana C."/>
            <person name="Canovas D."/>
            <person name="Cerqueira G.C."/>
            <person name="Chen F."/>
            <person name="Chen W."/>
            <person name="Choi C."/>
            <person name="Clum A."/>
            <person name="Dos Santos R.A."/>
            <person name="Damasio A.R."/>
            <person name="Diallinas G."/>
            <person name="Emri T."/>
            <person name="Fekete E."/>
            <person name="Flipphi M."/>
            <person name="Freyberg S."/>
            <person name="Gallo A."/>
            <person name="Gournas C."/>
            <person name="Habgood R."/>
            <person name="Hainaut M."/>
            <person name="Harispe M.L."/>
            <person name="Henrissat B."/>
            <person name="Hilden K.S."/>
            <person name="Hope R."/>
            <person name="Hossain A."/>
            <person name="Karabika E."/>
            <person name="Karaffa L."/>
            <person name="Karanyi Z."/>
            <person name="Krasevec N."/>
            <person name="Kuo A."/>
            <person name="Kusch H."/>
            <person name="LaButti K."/>
            <person name="Lagendijk E.L."/>
            <person name="Lapidus A."/>
            <person name="Levasseur A."/>
            <person name="Lindquist E."/>
            <person name="Lipzen A."/>
            <person name="Logrieco A.F."/>
            <person name="MacCabe A."/>
            <person name="Maekelae M.R."/>
            <person name="Malavazi I."/>
            <person name="Melin P."/>
            <person name="Meyer V."/>
            <person name="Mielnichuk N."/>
            <person name="Miskei M."/>
            <person name="Molnar A.P."/>
            <person name="Mule G."/>
            <person name="Ngan C.Y."/>
            <person name="Orejas M."/>
            <person name="Orosz E."/>
            <person name="Ouedraogo J.P."/>
            <person name="Overkamp K.M."/>
            <person name="Park H.-S."/>
            <person name="Perrone G."/>
            <person name="Piumi F."/>
            <person name="Punt P.J."/>
            <person name="Ram A.F."/>
            <person name="Ramon A."/>
            <person name="Rauscher S."/>
            <person name="Record E."/>
            <person name="Riano-Pachon D.M."/>
            <person name="Robert V."/>
            <person name="Roehrig J."/>
            <person name="Ruller R."/>
            <person name="Salamov A."/>
            <person name="Salih N.S."/>
            <person name="Samson R.A."/>
            <person name="Sandor E."/>
            <person name="Sanguinetti M."/>
            <person name="Schuetze T."/>
            <person name="Sepcic K."/>
            <person name="Shelest E."/>
            <person name="Sherlock G."/>
            <person name="Sophianopoulou V."/>
            <person name="Squina F.M."/>
            <person name="Sun H."/>
            <person name="Susca A."/>
            <person name="Todd R.B."/>
            <person name="Tsang A."/>
            <person name="Unkles S.E."/>
            <person name="van de Wiele N."/>
            <person name="van Rossen-Uffink D."/>
            <person name="Oliveira J.V."/>
            <person name="Vesth T.C."/>
            <person name="Visser J."/>
            <person name="Yu J.-H."/>
            <person name="Zhou M."/>
            <person name="Andersen M.R."/>
            <person name="Archer D.B."/>
            <person name="Baker S.E."/>
            <person name="Benoit I."/>
            <person name="Brakhage A.A."/>
            <person name="Braus G.H."/>
            <person name="Fischer R."/>
            <person name="Frisvad J.C."/>
            <person name="Goldman G.H."/>
            <person name="Houbraken J."/>
            <person name="Oakley B."/>
            <person name="Pocsi I."/>
            <person name="Scazzocchio C."/>
            <person name="Seiboth B."/>
            <person name="vanKuyk P.A."/>
            <person name="Wortman J."/>
            <person name="Dyer P.S."/>
            <person name="Grigoriev I.V."/>
        </authorList>
    </citation>
    <scope>NUCLEOTIDE SEQUENCE [LARGE SCALE GENOMIC DNA]</scope>
    <source>
        <strain evidence="3">CBS 106.47</strain>
    </source>
</reference>
<dbReference type="VEuPathDB" id="FungiDB:ASPFODRAFT_83529"/>